<dbReference type="EC" id="3.1.3.2" evidence="3"/>
<comment type="similarity">
    <text evidence="2">Belongs to the histidine acid phosphatase family.</text>
</comment>
<gene>
    <name evidence="11" type="primary">LOC100370265</name>
</gene>
<dbReference type="PANTHER" id="PTHR11567">
    <property type="entry name" value="ACID PHOSPHATASE-RELATED"/>
    <property type="match status" value="1"/>
</dbReference>
<keyword evidence="5" id="KW-0378">Hydrolase</keyword>
<feature type="chain" id="PRO_5046140276" description="acid phosphatase" evidence="9">
    <location>
        <begin position="22"/>
        <end position="552"/>
    </location>
</feature>
<keyword evidence="8" id="KW-1133">Transmembrane helix</keyword>
<dbReference type="PANTHER" id="PTHR11567:SF211">
    <property type="entry name" value="PROSTATIC ACID PHOSPHATASE"/>
    <property type="match status" value="1"/>
</dbReference>
<dbReference type="PROSITE" id="PS00778">
    <property type="entry name" value="HIS_ACID_PHOSPHAT_2"/>
    <property type="match status" value="1"/>
</dbReference>
<dbReference type="Gene3D" id="3.40.50.1240">
    <property type="entry name" value="Phosphoglycerate mutase-like"/>
    <property type="match status" value="2"/>
</dbReference>
<dbReference type="InterPro" id="IPR000560">
    <property type="entry name" value="His_Pase_clade-2"/>
</dbReference>
<dbReference type="InterPro" id="IPR029033">
    <property type="entry name" value="His_PPase_superfam"/>
</dbReference>
<accession>A0ABM0GTX3</accession>
<evidence type="ECO:0000313" key="10">
    <source>
        <dbReference type="Proteomes" id="UP000694865"/>
    </source>
</evidence>
<evidence type="ECO:0000256" key="1">
    <source>
        <dbReference type="ARBA" id="ARBA00000032"/>
    </source>
</evidence>
<dbReference type="InterPro" id="IPR050645">
    <property type="entry name" value="Histidine_acid_phosphatase"/>
</dbReference>
<dbReference type="Pfam" id="PF00328">
    <property type="entry name" value="His_Phos_2"/>
    <property type="match status" value="1"/>
</dbReference>
<dbReference type="CDD" id="cd07061">
    <property type="entry name" value="HP_HAP_like"/>
    <property type="match status" value="1"/>
</dbReference>
<dbReference type="Proteomes" id="UP000694865">
    <property type="component" value="Unplaced"/>
</dbReference>
<protein>
    <recommendedName>
        <fullName evidence="3">acid phosphatase</fullName>
        <ecNumber evidence="3">3.1.3.2</ecNumber>
    </recommendedName>
</protein>
<evidence type="ECO:0000256" key="8">
    <source>
        <dbReference type="SAM" id="Phobius"/>
    </source>
</evidence>
<reference evidence="11" key="1">
    <citation type="submission" date="2025-08" db="UniProtKB">
        <authorList>
            <consortium name="RefSeq"/>
        </authorList>
    </citation>
    <scope>IDENTIFICATION</scope>
    <source>
        <tissue evidence="11">Testes</tissue>
    </source>
</reference>
<feature type="transmembrane region" description="Helical" evidence="8">
    <location>
        <begin position="513"/>
        <end position="535"/>
    </location>
</feature>
<evidence type="ECO:0000256" key="5">
    <source>
        <dbReference type="ARBA" id="ARBA00022801"/>
    </source>
</evidence>
<sequence length="552" mass="61860">MAASVVYEWLVVMFYASVSVCGSERALQMVHVVYRHGNRSPMHSYPTDPYTSSDWPQGLQQLSASGKLQHYLLGQWLQKRYATNDKFLNSTYLRNEIYVRSTDIDRTLMSAECNLAGFYPPNGKQKWSSNNKLPWQPIPIHTVAEADDKVLGFSSCPKLKKDIESLMNSDVFKTYCEKNKDFMDFVRNRTGLVNGTFHDLQHVADAVWFERVDNKTLPSWINDTVFGKLIDLINFGYTINHNASNVEMTRLFGGCCTSDPSGCCTSDPSGCCTSDPSGCCKSDPSGCCTFDFLDCCTSDPSVCCTSDPSVCCTSDQSVFCVSKLSNCCTSDHQTAAHLTRQTAAHHPSDCCILVDEITKHMVSKAEAPQNATYKMYMYSGHDTTMASVMAAVGVFNDLWPPTASCLMVELYKETGKKRERRHGGHEKIEIPVFNGTYTIDVYYYNNTQREPYQLQITGCDKSCPLEDFLKLSSKVRLTEEEWTEECGGETGIHPHSHGTIIDYWDLHFNIGSIIAGIALIFVMILFVVLCCGVLIDPLKGKRKRQSLDSMEL</sequence>
<evidence type="ECO:0000256" key="2">
    <source>
        <dbReference type="ARBA" id="ARBA00005375"/>
    </source>
</evidence>
<keyword evidence="8" id="KW-0472">Membrane</keyword>
<evidence type="ECO:0000256" key="6">
    <source>
        <dbReference type="ARBA" id="ARBA00023157"/>
    </source>
</evidence>
<evidence type="ECO:0000313" key="11">
    <source>
        <dbReference type="RefSeq" id="XP_002737274.2"/>
    </source>
</evidence>
<proteinExistence type="inferred from homology"/>
<keyword evidence="10" id="KW-1185">Reference proteome</keyword>
<keyword evidence="4 9" id="KW-0732">Signal</keyword>
<dbReference type="GeneID" id="100370265"/>
<dbReference type="PROSITE" id="PS00616">
    <property type="entry name" value="HIS_ACID_PHOSPHAT_1"/>
    <property type="match status" value="1"/>
</dbReference>
<organism evidence="10 11">
    <name type="scientific">Saccoglossus kowalevskii</name>
    <name type="common">Acorn worm</name>
    <dbReference type="NCBI Taxonomy" id="10224"/>
    <lineage>
        <taxon>Eukaryota</taxon>
        <taxon>Metazoa</taxon>
        <taxon>Hemichordata</taxon>
        <taxon>Enteropneusta</taxon>
        <taxon>Harrimaniidae</taxon>
        <taxon>Saccoglossus</taxon>
    </lineage>
</organism>
<evidence type="ECO:0000256" key="9">
    <source>
        <dbReference type="SAM" id="SignalP"/>
    </source>
</evidence>
<keyword evidence="7" id="KW-0325">Glycoprotein</keyword>
<evidence type="ECO:0000256" key="4">
    <source>
        <dbReference type="ARBA" id="ARBA00022729"/>
    </source>
</evidence>
<comment type="catalytic activity">
    <reaction evidence="1">
        <text>a phosphate monoester + H2O = an alcohol + phosphate</text>
        <dbReference type="Rhea" id="RHEA:15017"/>
        <dbReference type="ChEBI" id="CHEBI:15377"/>
        <dbReference type="ChEBI" id="CHEBI:30879"/>
        <dbReference type="ChEBI" id="CHEBI:43474"/>
        <dbReference type="ChEBI" id="CHEBI:67140"/>
        <dbReference type="EC" id="3.1.3.2"/>
    </reaction>
</comment>
<keyword evidence="8" id="KW-0812">Transmembrane</keyword>
<dbReference type="RefSeq" id="XP_002737274.2">
    <property type="nucleotide sequence ID" value="XM_002737228.2"/>
</dbReference>
<dbReference type="InterPro" id="IPR033379">
    <property type="entry name" value="Acid_Pase_AS"/>
</dbReference>
<name>A0ABM0GTX3_SACKO</name>
<dbReference type="SUPFAM" id="SSF53254">
    <property type="entry name" value="Phosphoglycerate mutase-like"/>
    <property type="match status" value="1"/>
</dbReference>
<keyword evidence="6" id="KW-1015">Disulfide bond</keyword>
<feature type="signal peptide" evidence="9">
    <location>
        <begin position="1"/>
        <end position="21"/>
    </location>
</feature>
<evidence type="ECO:0000256" key="3">
    <source>
        <dbReference type="ARBA" id="ARBA00012646"/>
    </source>
</evidence>
<evidence type="ECO:0000256" key="7">
    <source>
        <dbReference type="ARBA" id="ARBA00023180"/>
    </source>
</evidence>